<dbReference type="Proteomes" id="UP000663834">
    <property type="component" value="Unassembled WGS sequence"/>
</dbReference>
<proteinExistence type="predicted"/>
<dbReference type="Proteomes" id="UP000681967">
    <property type="component" value="Unassembled WGS sequence"/>
</dbReference>
<dbReference type="Proteomes" id="UP000681720">
    <property type="component" value="Unassembled WGS sequence"/>
</dbReference>
<feature type="region of interest" description="Disordered" evidence="1">
    <location>
        <begin position="81"/>
        <end position="105"/>
    </location>
</feature>
<dbReference type="EMBL" id="CAJOBJ010001656">
    <property type="protein sequence ID" value="CAF3889924.1"/>
    <property type="molecule type" value="Genomic_DNA"/>
</dbReference>
<dbReference type="Proteomes" id="UP000663855">
    <property type="component" value="Unassembled WGS sequence"/>
</dbReference>
<dbReference type="EMBL" id="CAJOBI010041900">
    <property type="protein sequence ID" value="CAF4328258.1"/>
    <property type="molecule type" value="Genomic_DNA"/>
</dbReference>
<accession>A0A815ASQ4</accession>
<protein>
    <submittedName>
        <fullName evidence="2">Uncharacterized protein</fullName>
    </submittedName>
</protein>
<reference evidence="2" key="1">
    <citation type="submission" date="2021-02" db="EMBL/GenBank/DDBJ databases">
        <authorList>
            <person name="Nowell W R."/>
        </authorList>
    </citation>
    <scope>NUCLEOTIDE SEQUENCE</scope>
</reference>
<evidence type="ECO:0000313" key="7">
    <source>
        <dbReference type="EMBL" id="CAF4328258.1"/>
    </source>
</evidence>
<dbReference type="OrthoDB" id="9990872at2759"/>
<evidence type="ECO:0000313" key="3">
    <source>
        <dbReference type="EMBL" id="CAF1294305.1"/>
    </source>
</evidence>
<evidence type="ECO:0000313" key="4">
    <source>
        <dbReference type="EMBL" id="CAF2114422.1"/>
    </source>
</evidence>
<dbReference type="EMBL" id="CAJNRE010012884">
    <property type="protein sequence ID" value="CAF2114422.1"/>
    <property type="molecule type" value="Genomic_DNA"/>
</dbReference>
<sequence length="105" mass="12206">MSKELFNYIFDSNDSVLLESESIFLRDDLPRIPAPICSHLCIRHRLLRLNYHIASPHQSQIALCRKHLHIHRQVNDDEKLLSISNKTPDMTSDTNRLTKKSASKQ</sequence>
<dbReference type="EMBL" id="CAJNOW010000182">
    <property type="protein sequence ID" value="CAF1263786.1"/>
    <property type="molecule type" value="Genomic_DNA"/>
</dbReference>
<dbReference type="EMBL" id="CAJNOV010007692">
    <property type="protein sequence ID" value="CAF1294305.1"/>
    <property type="molecule type" value="Genomic_DNA"/>
</dbReference>
<evidence type="ECO:0000313" key="2">
    <source>
        <dbReference type="EMBL" id="CAF1263786.1"/>
    </source>
</evidence>
<evidence type="ECO:0000313" key="6">
    <source>
        <dbReference type="EMBL" id="CAF3893685.1"/>
    </source>
</evidence>
<evidence type="ECO:0000256" key="1">
    <source>
        <dbReference type="SAM" id="MobiDB-lite"/>
    </source>
</evidence>
<organism evidence="2 8">
    <name type="scientific">Rotaria magnacalcarata</name>
    <dbReference type="NCBI Taxonomy" id="392030"/>
    <lineage>
        <taxon>Eukaryota</taxon>
        <taxon>Metazoa</taxon>
        <taxon>Spiralia</taxon>
        <taxon>Gnathifera</taxon>
        <taxon>Rotifera</taxon>
        <taxon>Eurotatoria</taxon>
        <taxon>Bdelloidea</taxon>
        <taxon>Philodinida</taxon>
        <taxon>Philodinidae</taxon>
        <taxon>Rotaria</taxon>
    </lineage>
</organism>
<dbReference type="AlphaFoldDB" id="A0A815ASQ4"/>
<dbReference type="Proteomes" id="UP000663824">
    <property type="component" value="Unassembled WGS sequence"/>
</dbReference>
<evidence type="ECO:0000313" key="5">
    <source>
        <dbReference type="EMBL" id="CAF3889924.1"/>
    </source>
</evidence>
<dbReference type="EMBL" id="CAJOBH010002180">
    <property type="protein sequence ID" value="CAF3893685.1"/>
    <property type="molecule type" value="Genomic_DNA"/>
</dbReference>
<gene>
    <name evidence="6" type="ORF">BYL167_LOCUS8096</name>
    <name evidence="3" type="ORF">CJN711_LOCUS16593</name>
    <name evidence="5" type="ORF">GIL414_LOCUS5991</name>
    <name evidence="2" type="ORF">KQP761_LOCUS2936</name>
    <name evidence="4" type="ORF">MBJ925_LOCUS24694</name>
    <name evidence="7" type="ORF">SMN809_LOCUS27262</name>
</gene>
<dbReference type="Proteomes" id="UP000676336">
    <property type="component" value="Unassembled WGS sequence"/>
</dbReference>
<name>A0A815ASQ4_9BILA</name>
<evidence type="ECO:0000313" key="8">
    <source>
        <dbReference type="Proteomes" id="UP000663834"/>
    </source>
</evidence>
<comment type="caution">
    <text evidence="2">The sequence shown here is derived from an EMBL/GenBank/DDBJ whole genome shotgun (WGS) entry which is preliminary data.</text>
</comment>
<feature type="compositionally biased region" description="Polar residues" evidence="1">
    <location>
        <begin position="82"/>
        <end position="95"/>
    </location>
</feature>